<evidence type="ECO:0000313" key="3">
    <source>
        <dbReference type="EMBL" id="MBM7852787.1"/>
    </source>
</evidence>
<accession>A0A9W6MT83</accession>
<reference evidence="3 4" key="2">
    <citation type="submission" date="2021-01" db="EMBL/GenBank/DDBJ databases">
        <title>Genomic Encyclopedia of Type Strains, Phase IV (KMG-IV): sequencing the most valuable type-strain genomes for metagenomic binning, comparative biology and taxonomic classification.</title>
        <authorList>
            <person name="Goeker M."/>
        </authorList>
    </citation>
    <scope>NUCLEOTIDE SEQUENCE [LARGE SCALE GENOMIC DNA]</scope>
    <source>
        <strain evidence="3 4">DSM 6130</strain>
    </source>
</reference>
<comment type="caution">
    <text evidence="2">The sequence shown here is derived from an EMBL/GenBank/DDBJ whole genome shotgun (WGS) entry which is preliminary data.</text>
</comment>
<protein>
    <submittedName>
        <fullName evidence="2">Uncharacterized protein</fullName>
    </submittedName>
</protein>
<evidence type="ECO:0000313" key="2">
    <source>
        <dbReference type="EMBL" id="GLK56997.1"/>
    </source>
</evidence>
<evidence type="ECO:0000313" key="4">
    <source>
        <dbReference type="Proteomes" id="UP000758856"/>
    </source>
</evidence>
<gene>
    <name evidence="2" type="ORF">GCM10008170_30160</name>
    <name evidence="3" type="ORF">JOD31_003029</name>
</gene>
<proteinExistence type="predicted"/>
<dbReference type="AlphaFoldDB" id="A0A9W6MT83"/>
<reference evidence="2" key="1">
    <citation type="journal article" date="2014" name="Int. J. Syst. Evol. Microbiol.">
        <title>Complete genome sequence of Corynebacterium casei LMG S-19264T (=DSM 44701T), isolated from a smear-ripened cheese.</title>
        <authorList>
            <consortium name="US DOE Joint Genome Institute (JGI-PGF)"/>
            <person name="Walter F."/>
            <person name="Albersmeier A."/>
            <person name="Kalinowski J."/>
            <person name="Ruckert C."/>
        </authorList>
    </citation>
    <scope>NUCLEOTIDE SEQUENCE</scope>
    <source>
        <strain evidence="2">VKM B-1606</strain>
    </source>
</reference>
<dbReference type="Proteomes" id="UP000758856">
    <property type="component" value="Unassembled WGS sequence"/>
</dbReference>
<dbReference type="EMBL" id="BSFF01000003">
    <property type="protein sequence ID" value="GLK56997.1"/>
    <property type="molecule type" value="Genomic_DNA"/>
</dbReference>
<feature type="region of interest" description="Disordered" evidence="1">
    <location>
        <begin position="224"/>
        <end position="247"/>
    </location>
</feature>
<dbReference type="Proteomes" id="UP001143400">
    <property type="component" value="Unassembled WGS sequence"/>
</dbReference>
<evidence type="ECO:0000256" key="1">
    <source>
        <dbReference type="SAM" id="MobiDB-lite"/>
    </source>
</evidence>
<dbReference type="RefSeq" id="WP_204951241.1">
    <property type="nucleotide sequence ID" value="NZ_BSFF01000003.1"/>
</dbReference>
<sequence length="247" mass="26243">MSLSDAREQIAVAATYDVAARARRALTFERAGRFGDAWREWEALRATEGRRADWNAPLAASYLRFAFDWTADGSPEPLHEAEEALVRGVAILSIDLAEQPDDVARLLLIARACEQRCLLRAYGEGWTRAARSALEAGEAPEVTGDPRQIAAAGAAATAALDLVAIHAPSLATLATELAQSCLRLAATLEASGAGDEAAGLMLRAETVLRGPTAPQRRPALIAIEGGAPEERTPPRRPALTLVTSRTA</sequence>
<reference evidence="2" key="3">
    <citation type="submission" date="2023-01" db="EMBL/GenBank/DDBJ databases">
        <authorList>
            <person name="Sun Q."/>
            <person name="Evtushenko L."/>
        </authorList>
    </citation>
    <scope>NUCLEOTIDE SEQUENCE</scope>
    <source>
        <strain evidence="2">VKM B-1606</strain>
    </source>
</reference>
<evidence type="ECO:0000313" key="5">
    <source>
        <dbReference type="Proteomes" id="UP001143400"/>
    </source>
</evidence>
<name>A0A9W6MT83_9HYPH</name>
<organism evidence="2 5">
    <name type="scientific">Methylopila capsulata</name>
    <dbReference type="NCBI Taxonomy" id="61654"/>
    <lineage>
        <taxon>Bacteria</taxon>
        <taxon>Pseudomonadati</taxon>
        <taxon>Pseudomonadota</taxon>
        <taxon>Alphaproteobacteria</taxon>
        <taxon>Hyphomicrobiales</taxon>
        <taxon>Methylopilaceae</taxon>
        <taxon>Methylopila</taxon>
    </lineage>
</organism>
<keyword evidence="4" id="KW-1185">Reference proteome</keyword>
<dbReference type="EMBL" id="JAFBCY010000003">
    <property type="protein sequence ID" value="MBM7852787.1"/>
    <property type="molecule type" value="Genomic_DNA"/>
</dbReference>